<gene>
    <name evidence="13" type="ORF">EC973_000726</name>
</gene>
<reference evidence="13" key="1">
    <citation type="submission" date="2020-01" db="EMBL/GenBank/DDBJ databases">
        <title>Genome Sequencing of Three Apophysomyces-Like Fungal Strains Confirms a Novel Fungal Genus in the Mucoromycota with divergent Burkholderia-like Endosymbiotic Bacteria.</title>
        <authorList>
            <person name="Stajich J.E."/>
            <person name="Macias A.M."/>
            <person name="Carter-House D."/>
            <person name="Lovett B."/>
            <person name="Kasson L.R."/>
            <person name="Berry K."/>
            <person name="Grigoriev I."/>
            <person name="Chang Y."/>
            <person name="Spatafora J."/>
            <person name="Kasson M.T."/>
        </authorList>
    </citation>
    <scope>NUCLEOTIDE SEQUENCE</scope>
    <source>
        <strain evidence="13">NRRL A-21654</strain>
    </source>
</reference>
<keyword evidence="6" id="KW-0694">RNA-binding</keyword>
<keyword evidence="5" id="KW-0206">Cytoskeleton</keyword>
<dbReference type="SMART" id="SM00360">
    <property type="entry name" value="RRM"/>
    <property type="match status" value="1"/>
</dbReference>
<evidence type="ECO:0000256" key="9">
    <source>
        <dbReference type="SAM" id="MobiDB-lite"/>
    </source>
</evidence>
<evidence type="ECO:0000256" key="3">
    <source>
        <dbReference type="ARBA" id="ARBA00022490"/>
    </source>
</evidence>
<feature type="compositionally biased region" description="Pro residues" evidence="9">
    <location>
        <begin position="1218"/>
        <end position="1231"/>
    </location>
</feature>
<feature type="compositionally biased region" description="Polar residues" evidence="9">
    <location>
        <begin position="685"/>
        <end position="698"/>
    </location>
</feature>
<evidence type="ECO:0000259" key="10">
    <source>
        <dbReference type="PROSITE" id="PS50002"/>
    </source>
</evidence>
<feature type="compositionally biased region" description="Low complexity" evidence="9">
    <location>
        <begin position="1179"/>
        <end position="1190"/>
    </location>
</feature>
<dbReference type="InterPro" id="IPR001452">
    <property type="entry name" value="SH3_domain"/>
</dbReference>
<feature type="compositionally biased region" description="Basic and acidic residues" evidence="9">
    <location>
        <begin position="21"/>
        <end position="37"/>
    </location>
</feature>
<dbReference type="PROSITE" id="PS50002">
    <property type="entry name" value="SH3"/>
    <property type="match status" value="1"/>
</dbReference>
<dbReference type="Gene3D" id="3.30.70.330">
    <property type="match status" value="1"/>
</dbReference>
<comment type="subcellular location">
    <subcellularLocation>
        <location evidence="1">Cytoplasm</location>
        <location evidence="1">Cytoskeleton</location>
    </subcellularLocation>
</comment>
<evidence type="ECO:0000256" key="6">
    <source>
        <dbReference type="PROSITE-ProRule" id="PRU00176"/>
    </source>
</evidence>
<dbReference type="InterPro" id="IPR036028">
    <property type="entry name" value="SH3-like_dom_sf"/>
</dbReference>
<feature type="compositionally biased region" description="Basic and acidic residues" evidence="9">
    <location>
        <begin position="1028"/>
        <end position="1038"/>
    </location>
</feature>
<proteinExistence type="predicted"/>
<evidence type="ECO:0000259" key="12">
    <source>
        <dbReference type="PROSITE" id="PS51741"/>
    </source>
</evidence>
<feature type="region of interest" description="Disordered" evidence="9">
    <location>
        <begin position="1146"/>
        <end position="1231"/>
    </location>
</feature>
<dbReference type="CDD" id="cd00174">
    <property type="entry name" value="SH3"/>
    <property type="match status" value="1"/>
</dbReference>
<keyword evidence="4" id="KW-0597">Phosphoprotein</keyword>
<dbReference type="Gene3D" id="2.30.30.40">
    <property type="entry name" value="SH3 Domains"/>
    <property type="match status" value="1"/>
</dbReference>
<feature type="compositionally biased region" description="Basic and acidic residues" evidence="9">
    <location>
        <begin position="481"/>
        <end position="490"/>
    </location>
</feature>
<feature type="compositionally biased region" description="Polar residues" evidence="9">
    <location>
        <begin position="730"/>
        <end position="745"/>
    </location>
</feature>
<keyword evidence="3" id="KW-0963">Cytoplasm</keyword>
<evidence type="ECO:0000313" key="14">
    <source>
        <dbReference type="Proteomes" id="UP000605846"/>
    </source>
</evidence>
<comment type="caution">
    <text evidence="13">The sequence shown here is derived from an EMBL/GenBank/DDBJ whole genome shotgun (WGS) entry which is preliminary data.</text>
</comment>
<dbReference type="Pfam" id="PF00076">
    <property type="entry name" value="RRM_1"/>
    <property type="match status" value="1"/>
</dbReference>
<evidence type="ECO:0000256" key="1">
    <source>
        <dbReference type="ARBA" id="ARBA00004245"/>
    </source>
</evidence>
<dbReference type="InterPro" id="IPR031160">
    <property type="entry name" value="F_BAR_dom"/>
</dbReference>
<dbReference type="CDD" id="cd12418">
    <property type="entry name" value="RRM_Aly_REF_like"/>
    <property type="match status" value="1"/>
</dbReference>
<dbReference type="OrthoDB" id="27823at2759"/>
<feature type="region of interest" description="Disordered" evidence="9">
    <location>
        <begin position="17"/>
        <end position="37"/>
    </location>
</feature>
<dbReference type="InterPro" id="IPR027267">
    <property type="entry name" value="AH/BAR_dom_sf"/>
</dbReference>
<evidence type="ECO:0000256" key="5">
    <source>
        <dbReference type="ARBA" id="ARBA00023212"/>
    </source>
</evidence>
<evidence type="ECO:0000256" key="4">
    <source>
        <dbReference type="ARBA" id="ARBA00022553"/>
    </source>
</evidence>
<dbReference type="GO" id="GO:0003723">
    <property type="term" value="F:RNA binding"/>
    <property type="evidence" value="ECO:0007669"/>
    <property type="project" value="UniProtKB-UniRule"/>
</dbReference>
<feature type="compositionally biased region" description="Polar residues" evidence="9">
    <location>
        <begin position="508"/>
        <end position="530"/>
    </location>
</feature>
<keyword evidence="8" id="KW-0175">Coiled coil</keyword>
<dbReference type="Gene3D" id="1.20.1270.60">
    <property type="entry name" value="Arfaptin homology (AH) domain/BAR domain"/>
    <property type="match status" value="1"/>
</dbReference>
<feature type="compositionally biased region" description="Basic and acidic residues" evidence="9">
    <location>
        <begin position="748"/>
        <end position="778"/>
    </location>
</feature>
<dbReference type="Proteomes" id="UP000605846">
    <property type="component" value="Unassembled WGS sequence"/>
</dbReference>
<feature type="compositionally biased region" description="Polar residues" evidence="9">
    <location>
        <begin position="1087"/>
        <end position="1106"/>
    </location>
</feature>
<protein>
    <recommendedName>
        <fullName evidence="15">SH3 domain-containing protein</fullName>
    </recommendedName>
</protein>
<evidence type="ECO:0000256" key="2">
    <source>
        <dbReference type="ARBA" id="ARBA00022443"/>
    </source>
</evidence>
<dbReference type="InterPro" id="IPR012677">
    <property type="entry name" value="Nucleotide-bd_a/b_plait_sf"/>
</dbReference>
<dbReference type="SMART" id="SM00326">
    <property type="entry name" value="SH3"/>
    <property type="match status" value="1"/>
</dbReference>
<dbReference type="SMART" id="SM00055">
    <property type="entry name" value="FCH"/>
    <property type="match status" value="1"/>
</dbReference>
<feature type="compositionally biased region" description="Polar residues" evidence="9">
    <location>
        <begin position="640"/>
        <end position="653"/>
    </location>
</feature>
<feature type="domain" description="SH3" evidence="10">
    <location>
        <begin position="1231"/>
        <end position="1295"/>
    </location>
</feature>
<dbReference type="PANTHER" id="PTHR23065:SF7">
    <property type="entry name" value="NOSTRIN, ISOFORM H"/>
    <property type="match status" value="1"/>
</dbReference>
<evidence type="ECO:0000259" key="11">
    <source>
        <dbReference type="PROSITE" id="PS50102"/>
    </source>
</evidence>
<keyword evidence="2 7" id="KW-0728">SH3 domain</keyword>
<dbReference type="PROSITE" id="PS50102">
    <property type="entry name" value="RRM"/>
    <property type="match status" value="1"/>
</dbReference>
<dbReference type="SUPFAM" id="SSF103657">
    <property type="entry name" value="BAR/IMD domain-like"/>
    <property type="match status" value="1"/>
</dbReference>
<feature type="domain" description="F-BAR" evidence="12">
    <location>
        <begin position="195"/>
        <end position="471"/>
    </location>
</feature>
<dbReference type="GO" id="GO:0030036">
    <property type="term" value="P:actin cytoskeleton organization"/>
    <property type="evidence" value="ECO:0007669"/>
    <property type="project" value="UniProtKB-ARBA"/>
</dbReference>
<feature type="compositionally biased region" description="Low complexity" evidence="9">
    <location>
        <begin position="1199"/>
        <end position="1217"/>
    </location>
</feature>
<evidence type="ECO:0000256" key="7">
    <source>
        <dbReference type="PROSITE-ProRule" id="PRU00192"/>
    </source>
</evidence>
<feature type="region of interest" description="Disordered" evidence="9">
    <location>
        <begin position="1025"/>
        <end position="1122"/>
    </location>
</feature>
<feature type="compositionally biased region" description="Basic and acidic residues" evidence="9">
    <location>
        <begin position="1107"/>
        <end position="1117"/>
    </location>
</feature>
<evidence type="ECO:0000256" key="8">
    <source>
        <dbReference type="PROSITE-ProRule" id="PRU01077"/>
    </source>
</evidence>
<feature type="region of interest" description="Disordered" evidence="9">
    <location>
        <begin position="896"/>
        <end position="967"/>
    </location>
</feature>
<feature type="region of interest" description="Disordered" evidence="9">
    <location>
        <begin position="481"/>
        <end position="545"/>
    </location>
</feature>
<dbReference type="Pfam" id="PF00611">
    <property type="entry name" value="FCH"/>
    <property type="match status" value="1"/>
</dbReference>
<feature type="compositionally biased region" description="Pro residues" evidence="9">
    <location>
        <begin position="578"/>
        <end position="588"/>
    </location>
</feature>
<feature type="compositionally biased region" description="Low complexity" evidence="9">
    <location>
        <begin position="897"/>
        <end position="913"/>
    </location>
</feature>
<dbReference type="GO" id="GO:0005886">
    <property type="term" value="C:plasma membrane"/>
    <property type="evidence" value="ECO:0007669"/>
    <property type="project" value="TreeGrafter"/>
</dbReference>
<feature type="region of interest" description="Disordered" evidence="9">
    <location>
        <begin position="633"/>
        <end position="811"/>
    </location>
</feature>
<dbReference type="InterPro" id="IPR035979">
    <property type="entry name" value="RBD_domain_sf"/>
</dbReference>
<evidence type="ECO:0008006" key="15">
    <source>
        <dbReference type="Google" id="ProtNLM"/>
    </source>
</evidence>
<feature type="compositionally biased region" description="Polar residues" evidence="9">
    <location>
        <begin position="954"/>
        <end position="967"/>
    </location>
</feature>
<dbReference type="GO" id="GO:0030864">
    <property type="term" value="C:cortical actin cytoskeleton"/>
    <property type="evidence" value="ECO:0007669"/>
    <property type="project" value="UniProtKB-ARBA"/>
</dbReference>
<dbReference type="SUPFAM" id="SSF54928">
    <property type="entry name" value="RNA-binding domain, RBD"/>
    <property type="match status" value="1"/>
</dbReference>
<keyword evidence="14" id="KW-1185">Reference proteome</keyword>
<feature type="region of interest" description="Disordered" evidence="9">
    <location>
        <begin position="562"/>
        <end position="592"/>
    </location>
</feature>
<dbReference type="PROSITE" id="PS51741">
    <property type="entry name" value="F_BAR"/>
    <property type="match status" value="1"/>
</dbReference>
<dbReference type="GO" id="GO:0032153">
    <property type="term" value="C:cell division site"/>
    <property type="evidence" value="ECO:0007669"/>
    <property type="project" value="TreeGrafter"/>
</dbReference>
<dbReference type="Pfam" id="PF00018">
    <property type="entry name" value="SH3_1"/>
    <property type="match status" value="1"/>
</dbReference>
<dbReference type="InterPro" id="IPR001060">
    <property type="entry name" value="FCH_dom"/>
</dbReference>
<dbReference type="EMBL" id="JABAYA010000110">
    <property type="protein sequence ID" value="KAF7724841.1"/>
    <property type="molecule type" value="Genomic_DNA"/>
</dbReference>
<dbReference type="InterPro" id="IPR000504">
    <property type="entry name" value="RRM_dom"/>
</dbReference>
<dbReference type="PANTHER" id="PTHR23065">
    <property type="entry name" value="PROLINE-SERINE-THREONINE PHOSPHATASE INTERACTING PROTEIN 1"/>
    <property type="match status" value="1"/>
</dbReference>
<name>A0A8H7EMZ2_9FUNG</name>
<dbReference type="SUPFAM" id="SSF50044">
    <property type="entry name" value="SH3-domain"/>
    <property type="match status" value="1"/>
</dbReference>
<feature type="domain" description="RRM" evidence="11">
    <location>
        <begin position="69"/>
        <end position="146"/>
    </location>
</feature>
<evidence type="ECO:0000313" key="13">
    <source>
        <dbReference type="EMBL" id="KAF7724841.1"/>
    </source>
</evidence>
<sequence>MEQNPLDMSLDDVISTKRTSFRREDRGRYSHRGTDRSYHQSRYMTMQPYGARPPRNISYPDQSNTVPSNGLTIYNLHYNVNEDDLHELFGQLGPIRSVHILRKPDGRPTGGATVLFKESKDAVRATQTYNNVELDGRPMRITCGSAIQPSFRGGPMRRPLYNQYNVPTDRHRRPREDIQHQPTQEELDLEMDTYMKMRPSSPDEQDRGVDILSQRLRHGKQTCEEIRKLYEIRAQIEEDYGERLLKLSQLVVGKAEEGSFAESLSHIPSALETTARAHIDLAQQIQHHLESPLNTFIQEQRTLRKTHIQQIENAKQLKNLHSVNVARAKESYMGGVSMIQQLEEQLNADDVTPEDKQKLSSQIEERKMMLNVAGTVRQSLLEMGTDGDEIMVKLDQEYRRAVDVLNEVTTNWVHHWRSTCDVFQNMEEKRMDKLRRGLWAFANMMSSVYTIDDQCCDRIRTSLESADVKKDISAFVEKYKTGGTKPEPRKYSISSRSIPEKKKAKDASSFTSSLNLSHQESNHSTDQSIVNLPPPPPSTTNMTNPDEELKSIEQQLQKLDVNPLSPRTNGCKDEHEPYPLPKESPASPPDNMSYAFREVENMLKERENSALSNDKNVQETLFEENRMKSLPDHTEVAQEALSQEQVQPLQVTQEKNKAPKVRSVSAMYPTTSEVREASRPASVQAKKSSVTGSDQSANELKFKPMPNPHYKGSRSSGIVVPSTETEPKETIQNAAASRQRTSSLPEITVERTEAKQVTDAGDKKEDKLPQRTSSRSEPDTQQITVEPVADHQSENGGSESSYRIPLPPPKDEKWIISSIRRPQQVPVRAQNATVYDGLATTSSRNPTPRTSIIQDSHNTIHVDAAAQLLTQTAKEPEITHPVGKLHRPKIPLTIEIPNSNQQPSQSAPQVAAPREAVMEVTSHSRSISVPKETAIPSWQHESNNNKQIHGGSGQRQPQWNTYNGQDRNTMPAYASNHSLGIRPAPWQEGRLSFDSDLAQQQGVAPSTIFANAPSNSHLRLQLVEQQVDDSKRPKREEEMIPPSRLLNQQLQSSAAEAEAYHSVPEPSKGGKQGKDFGSFMKGVLKPSTDTSQRIETSTGHSKSSSRPGEKPHKDKSAGRFSLGIFGKKEKRVKEADFIIREQQTGTMANAPGEAAIPSNIGPISPQLPRPANIVPAATYSSQEQSYSQSQIRAEEADAQQLQQQQLNVPQEQQQQQQQPPPENFPDNGPPPILHYARAIWSFEATIPSELSFTAGDVMAIIRKQSDGWWVADLAKDPHNPVRGLVPGNYMQVMES</sequence>
<accession>A0A8H7EMZ2</accession>
<organism evidence="13 14">
    <name type="scientific">Apophysomyces ossiformis</name>
    <dbReference type="NCBI Taxonomy" id="679940"/>
    <lineage>
        <taxon>Eukaryota</taxon>
        <taxon>Fungi</taxon>
        <taxon>Fungi incertae sedis</taxon>
        <taxon>Mucoromycota</taxon>
        <taxon>Mucoromycotina</taxon>
        <taxon>Mucoromycetes</taxon>
        <taxon>Mucorales</taxon>
        <taxon>Mucorineae</taxon>
        <taxon>Mucoraceae</taxon>
        <taxon>Apophysomyces</taxon>
    </lineage>
</organism>